<evidence type="ECO:0000313" key="3">
    <source>
        <dbReference type="Proteomes" id="UP000548326"/>
    </source>
</evidence>
<accession>A0A841JI58</accession>
<sequence>MKSIWLFILMMGGVAQLNAQQLIAPLPGKKPDNSIYQYFKVKPDDGILKLTPVIPNTLEPIPTVPTAKNLGIINFTDNMPIAKLRSTDKMPFFKTDEPNMHYTMLIKRLSEAKTDSVVKTIRP</sequence>
<evidence type="ECO:0000256" key="1">
    <source>
        <dbReference type="SAM" id="SignalP"/>
    </source>
</evidence>
<comment type="caution">
    <text evidence="2">The sequence shown here is derived from an EMBL/GenBank/DDBJ whole genome shotgun (WGS) entry which is preliminary data.</text>
</comment>
<protein>
    <submittedName>
        <fullName evidence="2">Uncharacterized protein</fullName>
    </submittedName>
</protein>
<evidence type="ECO:0000313" key="2">
    <source>
        <dbReference type="EMBL" id="MBB6130849.1"/>
    </source>
</evidence>
<dbReference type="EMBL" id="JACHCA010000017">
    <property type="protein sequence ID" value="MBB6130849.1"/>
    <property type="molecule type" value="Genomic_DNA"/>
</dbReference>
<feature type="chain" id="PRO_5032378314" evidence="1">
    <location>
        <begin position="20"/>
        <end position="123"/>
    </location>
</feature>
<feature type="signal peptide" evidence="1">
    <location>
        <begin position="1"/>
        <end position="19"/>
    </location>
</feature>
<reference evidence="2 3" key="1">
    <citation type="submission" date="2020-08" db="EMBL/GenBank/DDBJ databases">
        <title>Genomic Encyclopedia of Type Strains, Phase IV (KMG-V): Genome sequencing to study the core and pangenomes of soil and plant-associated prokaryotes.</title>
        <authorList>
            <person name="Whitman W."/>
        </authorList>
    </citation>
    <scope>NUCLEOTIDE SEQUENCE [LARGE SCALE GENOMIC DNA]</scope>
    <source>
        <strain evidence="2 3">MP601</strain>
    </source>
</reference>
<name>A0A841JI58_9SPHI</name>
<gene>
    <name evidence="2" type="ORF">HDF22_004994</name>
</gene>
<organism evidence="2 3">
    <name type="scientific">Mucilaginibacter lappiensis</name>
    <dbReference type="NCBI Taxonomy" id="354630"/>
    <lineage>
        <taxon>Bacteria</taxon>
        <taxon>Pseudomonadati</taxon>
        <taxon>Bacteroidota</taxon>
        <taxon>Sphingobacteriia</taxon>
        <taxon>Sphingobacteriales</taxon>
        <taxon>Sphingobacteriaceae</taxon>
        <taxon>Mucilaginibacter</taxon>
    </lineage>
</organism>
<keyword evidence="1" id="KW-0732">Signal</keyword>
<dbReference type="AlphaFoldDB" id="A0A841JI58"/>
<dbReference type="Proteomes" id="UP000548326">
    <property type="component" value="Unassembled WGS sequence"/>
</dbReference>
<dbReference type="RefSeq" id="WP_183589523.1">
    <property type="nucleotide sequence ID" value="NZ_JACHCA010000017.1"/>
</dbReference>
<proteinExistence type="predicted"/>